<dbReference type="Proteomes" id="UP001501612">
    <property type="component" value="Unassembled WGS sequence"/>
</dbReference>
<dbReference type="RefSeq" id="WP_344008216.1">
    <property type="nucleotide sequence ID" value="NZ_BAAAMY010000006.1"/>
</dbReference>
<name>A0ABN2PLH0_9ACTN</name>
<proteinExistence type="predicted"/>
<dbReference type="SUPFAM" id="SSF56801">
    <property type="entry name" value="Acetyl-CoA synthetase-like"/>
    <property type="match status" value="1"/>
</dbReference>
<dbReference type="Gene3D" id="3.40.50.12780">
    <property type="entry name" value="N-terminal domain of ligase-like"/>
    <property type="match status" value="1"/>
</dbReference>
<reference evidence="2 3" key="1">
    <citation type="journal article" date="2019" name="Int. J. Syst. Evol. Microbiol.">
        <title>The Global Catalogue of Microorganisms (GCM) 10K type strain sequencing project: providing services to taxonomists for standard genome sequencing and annotation.</title>
        <authorList>
            <consortium name="The Broad Institute Genomics Platform"/>
            <consortium name="The Broad Institute Genome Sequencing Center for Infectious Disease"/>
            <person name="Wu L."/>
            <person name="Ma J."/>
        </authorList>
    </citation>
    <scope>NUCLEOTIDE SEQUENCE [LARGE SCALE GENOMIC DNA]</scope>
    <source>
        <strain evidence="2 3">JCM 14046</strain>
    </source>
</reference>
<organism evidence="2 3">
    <name type="scientific">Nocardioides lentus</name>
    <dbReference type="NCBI Taxonomy" id="338077"/>
    <lineage>
        <taxon>Bacteria</taxon>
        <taxon>Bacillati</taxon>
        <taxon>Actinomycetota</taxon>
        <taxon>Actinomycetes</taxon>
        <taxon>Propionibacteriales</taxon>
        <taxon>Nocardioidaceae</taxon>
        <taxon>Nocardioides</taxon>
    </lineage>
</organism>
<feature type="compositionally biased region" description="Pro residues" evidence="1">
    <location>
        <begin position="134"/>
        <end position="144"/>
    </location>
</feature>
<feature type="region of interest" description="Disordered" evidence="1">
    <location>
        <begin position="131"/>
        <end position="153"/>
    </location>
</feature>
<accession>A0ABN2PLH0</accession>
<protein>
    <recommendedName>
        <fullName evidence="4">AMP-dependent synthetase/ligase domain-containing protein</fullName>
    </recommendedName>
</protein>
<comment type="caution">
    <text evidence="2">The sequence shown here is derived from an EMBL/GenBank/DDBJ whole genome shotgun (WGS) entry which is preliminary data.</text>
</comment>
<evidence type="ECO:0000256" key="1">
    <source>
        <dbReference type="SAM" id="MobiDB-lite"/>
    </source>
</evidence>
<keyword evidence="3" id="KW-1185">Reference proteome</keyword>
<gene>
    <name evidence="2" type="ORF">GCM10009737_28440</name>
</gene>
<dbReference type="EMBL" id="BAAAMY010000006">
    <property type="protein sequence ID" value="GAA1925016.1"/>
    <property type="molecule type" value="Genomic_DNA"/>
</dbReference>
<evidence type="ECO:0008006" key="4">
    <source>
        <dbReference type="Google" id="ProtNLM"/>
    </source>
</evidence>
<evidence type="ECO:0000313" key="2">
    <source>
        <dbReference type="EMBL" id="GAA1925016.1"/>
    </source>
</evidence>
<evidence type="ECO:0000313" key="3">
    <source>
        <dbReference type="Proteomes" id="UP001501612"/>
    </source>
</evidence>
<dbReference type="InterPro" id="IPR042099">
    <property type="entry name" value="ANL_N_sf"/>
</dbReference>
<sequence>MNLSFEALDRHVIAGRAAEPALRGGGRDWDFARLLEEVATLAGAMRGLGVAPGARVVVTDASPRTRLLACLAALRLGAVPVLDGDPATATLLVAATPPPADAAVPAVIVEGDGAVVESRDWALELALRAGRTDPAPPADPPPGAPSYVVGDTEVREPEVESVLGAALAALVAGRPVDVPAPDGR</sequence>